<organism evidence="2 3">
    <name type="scientific">Streptomyces doudnae</name>
    <dbReference type="NCBI Taxonomy" id="3075536"/>
    <lineage>
        <taxon>Bacteria</taxon>
        <taxon>Bacillati</taxon>
        <taxon>Actinomycetota</taxon>
        <taxon>Actinomycetes</taxon>
        <taxon>Kitasatosporales</taxon>
        <taxon>Streptomycetaceae</taxon>
        <taxon>Streptomyces</taxon>
    </lineage>
</organism>
<evidence type="ECO:0000313" key="2">
    <source>
        <dbReference type="EMBL" id="MDT0434619.1"/>
    </source>
</evidence>
<dbReference type="RefSeq" id="WP_176729950.1">
    <property type="nucleotide sequence ID" value="NZ_JAVRES010000002.1"/>
</dbReference>
<comment type="caution">
    <text evidence="2">The sequence shown here is derived from an EMBL/GenBank/DDBJ whole genome shotgun (WGS) entry which is preliminary data.</text>
</comment>
<name>A0ABD5ELK1_9ACTN</name>
<gene>
    <name evidence="2" type="ORF">RM877_07980</name>
</gene>
<evidence type="ECO:0000256" key="1">
    <source>
        <dbReference type="SAM" id="Phobius"/>
    </source>
</evidence>
<keyword evidence="1" id="KW-0812">Transmembrane</keyword>
<dbReference type="AlphaFoldDB" id="A0ABD5ELK1"/>
<evidence type="ECO:0000313" key="3">
    <source>
        <dbReference type="Proteomes" id="UP001183535"/>
    </source>
</evidence>
<keyword evidence="1" id="KW-1133">Transmembrane helix</keyword>
<dbReference type="Proteomes" id="UP001183535">
    <property type="component" value="Unassembled WGS sequence"/>
</dbReference>
<accession>A0ABD5ELK1</accession>
<dbReference type="EMBL" id="JAVRES010000002">
    <property type="protein sequence ID" value="MDT0434619.1"/>
    <property type="molecule type" value="Genomic_DNA"/>
</dbReference>
<keyword evidence="3" id="KW-1185">Reference proteome</keyword>
<protein>
    <submittedName>
        <fullName evidence="2">Uncharacterized protein</fullName>
    </submittedName>
</protein>
<keyword evidence="1" id="KW-0472">Membrane</keyword>
<proteinExistence type="predicted"/>
<reference evidence="3" key="1">
    <citation type="submission" date="2023-07" db="EMBL/GenBank/DDBJ databases">
        <title>30 novel species of actinomycetes from the DSMZ collection.</title>
        <authorList>
            <person name="Nouioui I."/>
        </authorList>
    </citation>
    <scope>NUCLEOTIDE SEQUENCE [LARGE SCALE GENOMIC DNA]</scope>
    <source>
        <strain evidence="3">DSM 41981</strain>
    </source>
</reference>
<sequence length="56" mass="6230">MDTARLEGLIGMLTVLAILALLILPSVIGVVHERRVDRQIRRAQCGYRTTTVTDHS</sequence>
<feature type="transmembrane region" description="Helical" evidence="1">
    <location>
        <begin position="12"/>
        <end position="32"/>
    </location>
</feature>